<evidence type="ECO:0000256" key="1">
    <source>
        <dbReference type="SAM" id="MobiDB-lite"/>
    </source>
</evidence>
<sequence>MSSLLELSSIAKSNDLKDMAVVLFESENEKDLMTANSMNIIAEYLATRVRERDLLIGELDNCLGSTTAYESSKLLRGKNDADLAKASQGGVGVEMEMGWGCAAVVQIEVVGSSEFGRRSPEAAPEDIREEEEDV</sequence>
<proteinExistence type="predicted"/>
<reference evidence="2" key="1">
    <citation type="journal article" date="2019" name="Sci. Rep.">
        <title>Draft genome of Tanacetum cinerariifolium, the natural source of mosquito coil.</title>
        <authorList>
            <person name="Yamashiro T."/>
            <person name="Shiraishi A."/>
            <person name="Satake H."/>
            <person name="Nakayama K."/>
        </authorList>
    </citation>
    <scope>NUCLEOTIDE SEQUENCE</scope>
</reference>
<feature type="region of interest" description="Disordered" evidence="1">
    <location>
        <begin position="115"/>
        <end position="134"/>
    </location>
</feature>
<name>A0A699IES9_TANCI</name>
<accession>A0A699IES9</accession>
<dbReference type="AlphaFoldDB" id="A0A699IES9"/>
<dbReference type="EMBL" id="BKCJ010298228">
    <property type="protein sequence ID" value="GEZ59460.1"/>
    <property type="molecule type" value="Genomic_DNA"/>
</dbReference>
<protein>
    <submittedName>
        <fullName evidence="2">Uncharacterized protein</fullName>
    </submittedName>
</protein>
<comment type="caution">
    <text evidence="2">The sequence shown here is derived from an EMBL/GenBank/DDBJ whole genome shotgun (WGS) entry which is preliminary data.</text>
</comment>
<feature type="compositionally biased region" description="Acidic residues" evidence="1">
    <location>
        <begin position="123"/>
        <end position="134"/>
    </location>
</feature>
<gene>
    <name evidence="2" type="ORF">Tci_531433</name>
</gene>
<evidence type="ECO:0000313" key="2">
    <source>
        <dbReference type="EMBL" id="GEZ59460.1"/>
    </source>
</evidence>
<organism evidence="2">
    <name type="scientific">Tanacetum cinerariifolium</name>
    <name type="common">Dalmatian daisy</name>
    <name type="synonym">Chrysanthemum cinerariifolium</name>
    <dbReference type="NCBI Taxonomy" id="118510"/>
    <lineage>
        <taxon>Eukaryota</taxon>
        <taxon>Viridiplantae</taxon>
        <taxon>Streptophyta</taxon>
        <taxon>Embryophyta</taxon>
        <taxon>Tracheophyta</taxon>
        <taxon>Spermatophyta</taxon>
        <taxon>Magnoliopsida</taxon>
        <taxon>eudicotyledons</taxon>
        <taxon>Gunneridae</taxon>
        <taxon>Pentapetalae</taxon>
        <taxon>asterids</taxon>
        <taxon>campanulids</taxon>
        <taxon>Asterales</taxon>
        <taxon>Asteraceae</taxon>
        <taxon>Asteroideae</taxon>
        <taxon>Anthemideae</taxon>
        <taxon>Anthemidinae</taxon>
        <taxon>Tanacetum</taxon>
    </lineage>
</organism>